<feature type="domain" description="VWFA" evidence="1">
    <location>
        <begin position="79"/>
        <end position="338"/>
    </location>
</feature>
<dbReference type="STRING" id="1121298.SAMN05444401_2678"/>
<dbReference type="PANTHER" id="PTHR10579:SF177">
    <property type="entry name" value="CALCIUM-ACTIVATED CHLORIDE CHANNEL REGULATOR 4-LIKE PROTEIN"/>
    <property type="match status" value="1"/>
</dbReference>
<dbReference type="CDD" id="cd00198">
    <property type="entry name" value="vWFA"/>
    <property type="match status" value="2"/>
</dbReference>
<gene>
    <name evidence="2" type="ORF">SAMN05444401_2678</name>
</gene>
<dbReference type="PROSITE" id="PS50234">
    <property type="entry name" value="VWFA"/>
    <property type="match status" value="2"/>
</dbReference>
<feature type="domain" description="VWFA" evidence="1">
    <location>
        <begin position="493"/>
        <end position="718"/>
    </location>
</feature>
<proteinExistence type="predicted"/>
<dbReference type="SUPFAM" id="SSF53300">
    <property type="entry name" value="vWA-like"/>
    <property type="match status" value="2"/>
</dbReference>
<dbReference type="RefSeq" id="WP_073007477.1">
    <property type="nucleotide sequence ID" value="NZ_FQZO01000004.1"/>
</dbReference>
<protein>
    <submittedName>
        <fullName evidence="2">von Willebrand factor type A domain-containing protein</fullName>
    </submittedName>
</protein>
<evidence type="ECO:0000313" key="2">
    <source>
        <dbReference type="EMBL" id="SHJ30429.1"/>
    </source>
</evidence>
<dbReference type="AlphaFoldDB" id="A0A1M6I7M1"/>
<dbReference type="PANTHER" id="PTHR10579">
    <property type="entry name" value="CALCIUM-ACTIVATED CHLORIDE CHANNEL REGULATOR"/>
    <property type="match status" value="1"/>
</dbReference>
<dbReference type="InterPro" id="IPR002035">
    <property type="entry name" value="VWF_A"/>
</dbReference>
<dbReference type="Proteomes" id="UP000184080">
    <property type="component" value="Unassembled WGS sequence"/>
</dbReference>
<evidence type="ECO:0000313" key="3">
    <source>
        <dbReference type="Proteomes" id="UP000184080"/>
    </source>
</evidence>
<name>A0A1M6I7M1_9CLOT</name>
<organism evidence="2 3">
    <name type="scientific">Clostridium amylolyticum</name>
    <dbReference type="NCBI Taxonomy" id="1121298"/>
    <lineage>
        <taxon>Bacteria</taxon>
        <taxon>Bacillati</taxon>
        <taxon>Bacillota</taxon>
        <taxon>Clostridia</taxon>
        <taxon>Eubacteriales</taxon>
        <taxon>Clostridiaceae</taxon>
        <taxon>Clostridium</taxon>
    </lineage>
</organism>
<keyword evidence="3" id="KW-1185">Reference proteome</keyword>
<dbReference type="Pfam" id="PF00092">
    <property type="entry name" value="VWA"/>
    <property type="match status" value="1"/>
</dbReference>
<dbReference type="OrthoDB" id="1656124at2"/>
<dbReference type="SMART" id="SM00327">
    <property type="entry name" value="VWA"/>
    <property type="match status" value="2"/>
</dbReference>
<dbReference type="InterPro" id="IPR036465">
    <property type="entry name" value="vWFA_dom_sf"/>
</dbReference>
<evidence type="ECO:0000259" key="1">
    <source>
        <dbReference type="PROSITE" id="PS50234"/>
    </source>
</evidence>
<sequence length="979" mass="109912">MKKHHPFKVKFTLMLVVIFTLSLIAFSQRASSNINVPDIKVIVSQNSIKAGVNEEFTINYHFEPQPIPMELISPQTDKEIVLVIDTSGSMKDPIGKNDSTIRMNALKSAANNFIDKFSEIDNVKVGIVTYSTQSKIETTKYSKNGMVSSKEKNNLKAIIKGMTPDGGTNIGDGLRTGSSLFSTNPSTKKYLVFMSDGEPTALTYTGDGGYYYYDWWGDLRYQVVESTNFAGRRTKEYMWGKDNTENKRWNYYYNIYENDYDIKYGVYGGTSEPADKGFALKYAKIMARNVKDMGIKNFVIGFSEGASEKKLMDITNAANGLYYGATDANAINEVYSQIADQIKADFATEDVKINFNLPEGIEYAGSMKNIDVNGTSFAQRIPDIKYKLNKEAKRYEADPFDISITLKATKSGVYDLSNEGWNISYKGVNSNIINKIFPSVNIDISKYNMTFIMNRNIVENNNKINLYKDFQMEYKITPNPIKPSDSFVSKPKEVVLVLDASKSMLEGFNGEEKTSVLKETAKAVIDRFNGNTNVKVALVSYNSGAIVKDFGKSQYLISSNNKDQIKNAIENLTIGEGSNTGDAIRKALWVLANNNDADKHIVVIGDDKTDYYTHEKDQPNNLYTELNNEALGTKAQYAPSTVPNEDNKILSEEYARIMAGAIVNQNYRISSYFITLGEKGDNNLFSELASKTNGMYIDHRRTNKLDFQNSMLDIADEVRAQFVIKNPKLIETLPEGITSSQGANKMEIVLPSLVYIYNNATKQYESKGITATLDLKGNKIGTYNLVEDAAINYTDIEKINRSLTFHPLQLSIVDEYILKQGLFTNKATSFGTLGENYLLNDSNEVSEIAEDFTAKVGTYVRTSGQPTRVKIIINKDQNSNIQNINMDSIRLFKVTEKNELEEIKDFNFTNDKVLDNYREITVSLPPGDTSKYNHFIINYNFSTTNKGVEGGNINCSAVIEEVNRSNDFILKSVMLPDVF</sequence>
<reference evidence="2 3" key="1">
    <citation type="submission" date="2016-11" db="EMBL/GenBank/DDBJ databases">
        <authorList>
            <person name="Jaros S."/>
            <person name="Januszkiewicz K."/>
            <person name="Wedrychowicz H."/>
        </authorList>
    </citation>
    <scope>NUCLEOTIDE SEQUENCE [LARGE SCALE GENOMIC DNA]</scope>
    <source>
        <strain evidence="2 3">DSM 21864</strain>
    </source>
</reference>
<dbReference type="Gene3D" id="3.40.50.410">
    <property type="entry name" value="von Willebrand factor, type A domain"/>
    <property type="match status" value="2"/>
</dbReference>
<dbReference type="InterPro" id="IPR051266">
    <property type="entry name" value="CLCR"/>
</dbReference>
<accession>A0A1M6I7M1</accession>
<dbReference type="Pfam" id="PF13519">
    <property type="entry name" value="VWA_2"/>
    <property type="match status" value="1"/>
</dbReference>
<dbReference type="EMBL" id="FQZO01000004">
    <property type="protein sequence ID" value="SHJ30429.1"/>
    <property type="molecule type" value="Genomic_DNA"/>
</dbReference>